<proteinExistence type="inferred from homology"/>
<dbReference type="InterPro" id="IPR029132">
    <property type="entry name" value="CBAH/NAAA_C"/>
</dbReference>
<dbReference type="GO" id="GO:0016787">
    <property type="term" value="F:hydrolase activity"/>
    <property type="evidence" value="ECO:0007669"/>
    <property type="project" value="UniProtKB-KW"/>
</dbReference>
<protein>
    <submittedName>
        <fullName evidence="4">Linear amide C-N hydrolase</fullName>
    </submittedName>
</protein>
<evidence type="ECO:0000313" key="5">
    <source>
        <dbReference type="Proteomes" id="UP000676194"/>
    </source>
</evidence>
<reference evidence="4" key="1">
    <citation type="submission" date="2021-05" db="EMBL/GenBank/DDBJ databases">
        <title>Complete genome sequence of the cellulolytic planctomycete Telmatocola sphagniphila SP2T and characterization of the first cellulase from planctomycetes.</title>
        <authorList>
            <person name="Rakitin A.L."/>
            <person name="Beletsky A.V."/>
            <person name="Naumoff D.G."/>
            <person name="Kulichevskaya I.S."/>
            <person name="Mardanov A.V."/>
            <person name="Ravin N.V."/>
            <person name="Dedysh S.N."/>
        </authorList>
    </citation>
    <scope>NUCLEOTIDE SEQUENCE</scope>
    <source>
        <strain evidence="4">SP2T</strain>
    </source>
</reference>
<dbReference type="Pfam" id="PF02275">
    <property type="entry name" value="CBAH"/>
    <property type="match status" value="1"/>
</dbReference>
<evidence type="ECO:0000259" key="3">
    <source>
        <dbReference type="Pfam" id="PF02275"/>
    </source>
</evidence>
<dbReference type="RefSeq" id="WP_213497330.1">
    <property type="nucleotide sequence ID" value="NZ_CP074694.1"/>
</dbReference>
<dbReference type="Proteomes" id="UP000676194">
    <property type="component" value="Chromosome"/>
</dbReference>
<gene>
    <name evidence="4" type="ORF">KIH39_00535</name>
</gene>
<sequence length="353" mass="39015">MRRLIASLLLLGMIAFGTLGLNAYRANACTRVVYFGLETQTVTGRTMDWVEDMHTNLWVFPRGMKRDGGLGKGSLEWKSRYGSVVASVYEGGTADGMNEKGLVANLLYLAESEYPTADDKRPGVCISVWAQYLLDNFATVKEAVEELKKDSFRVVSVEAPNGMKGTVHLSISDSSGDSAIFEYVQGKLVIHQGKQYQVMTNSPTYDKQLAINEYWKEFDGAVMLPGTVRAADRFARASYYVNACQQSADAREAVAAVFSVMRNVSVPRGIRKKGAPNLSSTIWRTVADQKNLVYYFEDTNSPGVLWVKLNKMDFAEGSGVRKLTLAGKPDVLGDQSGNFEKCEPFKFLAPPQK</sequence>
<evidence type="ECO:0000313" key="4">
    <source>
        <dbReference type="EMBL" id="QVL32438.1"/>
    </source>
</evidence>
<keyword evidence="2 4" id="KW-0378">Hydrolase</keyword>
<dbReference type="EMBL" id="CP074694">
    <property type="protein sequence ID" value="QVL32438.1"/>
    <property type="molecule type" value="Genomic_DNA"/>
</dbReference>
<accession>A0A8E6EY90</accession>
<dbReference type="SUPFAM" id="SSF56235">
    <property type="entry name" value="N-terminal nucleophile aminohydrolases (Ntn hydrolases)"/>
    <property type="match status" value="1"/>
</dbReference>
<evidence type="ECO:0000256" key="2">
    <source>
        <dbReference type="ARBA" id="ARBA00022801"/>
    </source>
</evidence>
<evidence type="ECO:0000256" key="1">
    <source>
        <dbReference type="ARBA" id="ARBA00006625"/>
    </source>
</evidence>
<dbReference type="KEGG" id="tsph:KIH39_00535"/>
<keyword evidence="5" id="KW-1185">Reference proteome</keyword>
<comment type="similarity">
    <text evidence="1">Belongs to the peptidase C59 family.</text>
</comment>
<dbReference type="InterPro" id="IPR052193">
    <property type="entry name" value="Peptidase_C59"/>
</dbReference>
<dbReference type="PANTHER" id="PTHR35527">
    <property type="entry name" value="CHOLOYLGLYCINE HYDROLASE"/>
    <property type="match status" value="1"/>
</dbReference>
<dbReference type="Gene3D" id="3.60.60.10">
    <property type="entry name" value="Penicillin V Acylase, Chain A"/>
    <property type="match status" value="1"/>
</dbReference>
<dbReference type="PANTHER" id="PTHR35527:SF2">
    <property type="entry name" value="HYDROLASE"/>
    <property type="match status" value="1"/>
</dbReference>
<dbReference type="InterPro" id="IPR029055">
    <property type="entry name" value="Ntn_hydrolases_N"/>
</dbReference>
<dbReference type="CDD" id="cd01902">
    <property type="entry name" value="Ntn_CGH"/>
    <property type="match status" value="1"/>
</dbReference>
<feature type="domain" description="Choloylglycine hydrolase/NAAA C-terminal" evidence="3">
    <location>
        <begin position="29"/>
        <end position="313"/>
    </location>
</feature>
<dbReference type="AlphaFoldDB" id="A0A8E6EY90"/>
<name>A0A8E6EY90_9BACT</name>
<organism evidence="4 5">
    <name type="scientific">Telmatocola sphagniphila</name>
    <dbReference type="NCBI Taxonomy" id="1123043"/>
    <lineage>
        <taxon>Bacteria</taxon>
        <taxon>Pseudomonadati</taxon>
        <taxon>Planctomycetota</taxon>
        <taxon>Planctomycetia</taxon>
        <taxon>Gemmatales</taxon>
        <taxon>Gemmataceae</taxon>
    </lineage>
</organism>